<dbReference type="InterPro" id="IPR007210">
    <property type="entry name" value="ABC_Gly_betaine_transp_sub-bd"/>
</dbReference>
<dbReference type="Pfam" id="PF00528">
    <property type="entry name" value="BPD_transp_1"/>
    <property type="match status" value="1"/>
</dbReference>
<evidence type="ECO:0000256" key="8">
    <source>
        <dbReference type="RuleBase" id="RU363032"/>
    </source>
</evidence>
<feature type="transmembrane region" description="Helical" evidence="8">
    <location>
        <begin position="438"/>
        <end position="460"/>
    </location>
</feature>
<feature type="chain" id="PRO_5047550575" evidence="9">
    <location>
        <begin position="29"/>
        <end position="517"/>
    </location>
</feature>
<evidence type="ECO:0000256" key="2">
    <source>
        <dbReference type="ARBA" id="ARBA00022448"/>
    </source>
</evidence>
<feature type="signal peptide" evidence="9">
    <location>
        <begin position="1"/>
        <end position="28"/>
    </location>
</feature>
<dbReference type="InterPro" id="IPR051204">
    <property type="entry name" value="ABC_transp_perm/SBD"/>
</dbReference>
<keyword evidence="5 8" id="KW-0472">Membrane</keyword>
<evidence type="ECO:0000259" key="10">
    <source>
        <dbReference type="PROSITE" id="PS50928"/>
    </source>
</evidence>
<keyword evidence="12" id="KW-1185">Reference proteome</keyword>
<keyword evidence="2 8" id="KW-0813">Transport</keyword>
<evidence type="ECO:0000256" key="4">
    <source>
        <dbReference type="ARBA" id="ARBA00022989"/>
    </source>
</evidence>
<sequence>MRRSPVAFYAFYAVLVAVLSLLTTPARADEKTIHVGSKRFTESYVLAEIVRKVAEDAGEVQAVHHQGLGNTGIVFAALKSGSIDIYAEYTGTITRELLGHKTDVVSDDLASLNRELAPLGLQAGVPLGFNDTYALAMRSEVASQRNLRSISEVAPHAELRFGFSQEFLERADGWPALVSTYGIKAPRPRAIEHALAYKALVNGDIDVVDVYSTDPKIEEEHLTVLQDDKQLFPRYDAVLLYRSDLPERAPRTWAALQRLKGAVDEKTMTRMNADAEVRKLTFDAIARNFLAAPGSNAEKATSRRTFFTLLFGSDFLKLTREHLTLVAIAVLLGTVVGVPLGVWAAYRRRATQPILGAVGVLQTIPSLALLAFLIPLLHQIGFVPALVALFLYSLLPIVRNTYTGLSDIAPSLKESALALGLPRGARLRLVELPLASRAILAGVKTSAVISVGTATIAAFIGAGGYGERIASGLALSDNDLLLAGAVPAAGMALLFEAFFGLVERWIIPRPLRVSEEA</sequence>
<dbReference type="SUPFAM" id="SSF53850">
    <property type="entry name" value="Periplasmic binding protein-like II"/>
    <property type="match status" value="1"/>
</dbReference>
<dbReference type="InterPro" id="IPR035906">
    <property type="entry name" value="MetI-like_sf"/>
</dbReference>
<evidence type="ECO:0000256" key="3">
    <source>
        <dbReference type="ARBA" id="ARBA00022692"/>
    </source>
</evidence>
<dbReference type="Proteomes" id="UP001374803">
    <property type="component" value="Chromosome"/>
</dbReference>
<keyword evidence="9" id="KW-0732">Signal</keyword>
<protein>
    <submittedName>
        <fullName evidence="11">ABC transporter permease subunit</fullName>
    </submittedName>
</protein>
<feature type="transmembrane region" description="Helical" evidence="8">
    <location>
        <begin position="380"/>
        <end position="398"/>
    </location>
</feature>
<dbReference type="PROSITE" id="PS50928">
    <property type="entry name" value="ABC_TM1"/>
    <property type="match status" value="1"/>
</dbReference>
<keyword evidence="4 8" id="KW-1133">Transmembrane helix</keyword>
<dbReference type="PANTHER" id="PTHR30177:SF4">
    <property type="entry name" value="OSMOPROTECTANT IMPORT PERMEASE PROTEIN OSMW"/>
    <property type="match status" value="1"/>
</dbReference>
<dbReference type="EMBL" id="CP089983">
    <property type="protein sequence ID" value="WXB10727.1"/>
    <property type="molecule type" value="Genomic_DNA"/>
</dbReference>
<evidence type="ECO:0000256" key="6">
    <source>
        <dbReference type="ARBA" id="ARBA00035642"/>
    </source>
</evidence>
<proteinExistence type="inferred from homology"/>
<comment type="similarity">
    <text evidence="6">In the C-terminal section; belongs to the OsmX family.</text>
</comment>
<evidence type="ECO:0000313" key="11">
    <source>
        <dbReference type="EMBL" id="WXB10727.1"/>
    </source>
</evidence>
<evidence type="ECO:0000256" key="1">
    <source>
        <dbReference type="ARBA" id="ARBA00004651"/>
    </source>
</evidence>
<dbReference type="Gene3D" id="3.40.190.120">
    <property type="entry name" value="Osmoprotection protein (prox), domain 2"/>
    <property type="match status" value="1"/>
</dbReference>
<gene>
    <name evidence="11" type="ORF">LVJ94_16875</name>
</gene>
<dbReference type="RefSeq" id="WP_394840394.1">
    <property type="nucleotide sequence ID" value="NZ_CP089929.1"/>
</dbReference>
<name>A0ABZ2LJ13_9BACT</name>
<feature type="domain" description="ABC transmembrane type-1" evidence="10">
    <location>
        <begin position="319"/>
        <end position="499"/>
    </location>
</feature>
<evidence type="ECO:0000256" key="9">
    <source>
        <dbReference type="SAM" id="SignalP"/>
    </source>
</evidence>
<dbReference type="Gene3D" id="1.10.3720.10">
    <property type="entry name" value="MetI-like"/>
    <property type="match status" value="1"/>
</dbReference>
<accession>A0ABZ2LJ13</accession>
<feature type="transmembrane region" description="Helical" evidence="8">
    <location>
        <begin position="480"/>
        <end position="502"/>
    </location>
</feature>
<feature type="transmembrane region" description="Helical" evidence="8">
    <location>
        <begin position="323"/>
        <end position="346"/>
    </location>
</feature>
<dbReference type="PANTHER" id="PTHR30177">
    <property type="entry name" value="GLYCINE BETAINE/L-PROLINE TRANSPORT SYSTEM PERMEASE PROTEIN PROW"/>
    <property type="match status" value="1"/>
</dbReference>
<comment type="subcellular location">
    <subcellularLocation>
        <location evidence="1 8">Cell membrane</location>
        <topology evidence="1 8">Multi-pass membrane protein</topology>
    </subcellularLocation>
</comment>
<dbReference type="Pfam" id="PF04069">
    <property type="entry name" value="OpuAC"/>
    <property type="match status" value="1"/>
</dbReference>
<dbReference type="InterPro" id="IPR000515">
    <property type="entry name" value="MetI-like"/>
</dbReference>
<keyword evidence="3 8" id="KW-0812">Transmembrane</keyword>
<comment type="similarity">
    <text evidence="8">Belongs to the binding-protein-dependent transport system permease family.</text>
</comment>
<dbReference type="CDD" id="cd06261">
    <property type="entry name" value="TM_PBP2"/>
    <property type="match status" value="1"/>
</dbReference>
<dbReference type="SUPFAM" id="SSF161098">
    <property type="entry name" value="MetI-like"/>
    <property type="match status" value="1"/>
</dbReference>
<evidence type="ECO:0000256" key="7">
    <source>
        <dbReference type="ARBA" id="ARBA00035652"/>
    </source>
</evidence>
<reference evidence="11" key="1">
    <citation type="submission" date="2021-12" db="EMBL/GenBank/DDBJ databases">
        <title>Discovery of the Pendulisporaceae a myxobacterial family with distinct sporulation behavior and unique specialized metabolism.</title>
        <authorList>
            <person name="Garcia R."/>
            <person name="Popoff A."/>
            <person name="Bader C.D."/>
            <person name="Loehr J."/>
            <person name="Walesch S."/>
            <person name="Walt C."/>
            <person name="Boldt J."/>
            <person name="Bunk B."/>
            <person name="Haeckl F.J.F.P.J."/>
            <person name="Gunesch A.P."/>
            <person name="Birkelbach J."/>
            <person name="Nuebel U."/>
            <person name="Pietschmann T."/>
            <person name="Bach T."/>
            <person name="Mueller R."/>
        </authorList>
    </citation>
    <scope>NUCLEOTIDE SEQUENCE</scope>
    <source>
        <strain evidence="11">MSr11367</strain>
    </source>
</reference>
<dbReference type="Gene3D" id="3.40.190.10">
    <property type="entry name" value="Periplasmic binding protein-like II"/>
    <property type="match status" value="1"/>
</dbReference>
<feature type="transmembrane region" description="Helical" evidence="8">
    <location>
        <begin position="353"/>
        <end position="374"/>
    </location>
</feature>
<organism evidence="11 12">
    <name type="scientific">Pendulispora rubella</name>
    <dbReference type="NCBI Taxonomy" id="2741070"/>
    <lineage>
        <taxon>Bacteria</taxon>
        <taxon>Pseudomonadati</taxon>
        <taxon>Myxococcota</taxon>
        <taxon>Myxococcia</taxon>
        <taxon>Myxococcales</taxon>
        <taxon>Sorangiineae</taxon>
        <taxon>Pendulisporaceae</taxon>
        <taxon>Pendulispora</taxon>
    </lineage>
</organism>
<evidence type="ECO:0000313" key="12">
    <source>
        <dbReference type="Proteomes" id="UP001374803"/>
    </source>
</evidence>
<comment type="similarity">
    <text evidence="7">In the N-terminal section; belongs to the binding-protein-dependent transport system permease family.</text>
</comment>
<evidence type="ECO:0000256" key="5">
    <source>
        <dbReference type="ARBA" id="ARBA00023136"/>
    </source>
</evidence>